<protein>
    <submittedName>
        <fullName evidence="3">Uncharacterized protein</fullName>
    </submittedName>
</protein>
<evidence type="ECO:0000313" key="3">
    <source>
        <dbReference type="EMBL" id="PTB18105.1"/>
    </source>
</evidence>
<feature type="compositionally biased region" description="Low complexity" evidence="1">
    <location>
        <begin position="541"/>
        <end position="552"/>
    </location>
</feature>
<evidence type="ECO:0000313" key="4">
    <source>
        <dbReference type="Proteomes" id="UP000240638"/>
    </source>
</evidence>
<feature type="compositionally biased region" description="Basic and acidic residues" evidence="1">
    <location>
        <begin position="48"/>
        <end position="59"/>
    </location>
</feature>
<feature type="compositionally biased region" description="Basic residues" evidence="1">
    <location>
        <begin position="631"/>
        <end position="640"/>
    </location>
</feature>
<feature type="compositionally biased region" description="Low complexity" evidence="1">
    <location>
        <begin position="396"/>
        <end position="407"/>
    </location>
</feature>
<keyword evidence="2" id="KW-1133">Transmembrane helix</keyword>
<evidence type="ECO:0000256" key="1">
    <source>
        <dbReference type="SAM" id="MobiDB-lite"/>
    </source>
</evidence>
<feature type="transmembrane region" description="Helical" evidence="2">
    <location>
        <begin position="93"/>
        <end position="116"/>
    </location>
</feature>
<feature type="compositionally biased region" description="Basic and acidic residues" evidence="1">
    <location>
        <begin position="133"/>
        <end position="154"/>
    </location>
</feature>
<feature type="compositionally biased region" description="Polar residues" evidence="1">
    <location>
        <begin position="649"/>
        <end position="659"/>
    </location>
</feature>
<feature type="region of interest" description="Disordered" evidence="1">
    <location>
        <begin position="48"/>
        <end position="87"/>
    </location>
</feature>
<feature type="compositionally biased region" description="Pro residues" evidence="1">
    <location>
        <begin position="361"/>
        <end position="378"/>
    </location>
</feature>
<organism evidence="3 4">
    <name type="scientific">Trinickia symbiotica</name>
    <dbReference type="NCBI Taxonomy" id="863227"/>
    <lineage>
        <taxon>Bacteria</taxon>
        <taxon>Pseudomonadati</taxon>
        <taxon>Pseudomonadota</taxon>
        <taxon>Betaproteobacteria</taxon>
        <taxon>Burkholderiales</taxon>
        <taxon>Burkholderiaceae</taxon>
        <taxon>Trinickia</taxon>
    </lineage>
</organism>
<feature type="compositionally biased region" description="Polar residues" evidence="1">
    <location>
        <begin position="554"/>
        <end position="564"/>
    </location>
</feature>
<name>A0A2T3XNM3_9BURK</name>
<sequence length="692" mass="72423">MQREATKQAQPLRCPRCATALAATSANCPRCGQPVLLRFDAGLAIPDDSHSPAATRERPGLPVLHRTARPPARTRTALPRRLAPADANGARRWGVSASVAVILFGFAAGFGSYVAITEHENAQEMWRTVEGRYAEEASRDTRKPETDEARDDSALPRPARSSDSLVALLQQQIENARTDDASDATRLGDPKHPNRSTAQQRRAPPSAPVPAQPQTSPTANLKPLPTAGAPGTTEAPPKPPARDSAVVQAPKPLARELALAQTPKPAASAPAPAHTPKPTANAPALPQAPKPAAQQPILAETTQPAAREPLPAQTSKPAAHEPVLTQTPKPAANNPAPAQTPAQPLHDHELAQAPKPSAHEPAPPQTPAPARAPVPTRAPPTSLAVGNEPKPAPSKQTQQSEAIAAAEAAITAKPPAIASAPSTAIIAAMEAPTSPHSSSILANERTGEPASAQPTAPLSTPAQPTSRTPPRAQHRSPPSAHAKPRSTATAHSPSSERPLTSPMAQTQTEASPTVTQEPAIARDGEPGPGSTTSAKPDETAKAMAAPAPTRAASESCNSEDSSACETIASAAANSQSAQSEPRSEDETARSSTGSVEQDARDDDASPSRPAASKPSVRKRPVEHAASAAPRHPVRRTHRRTLAVAETPSPRASQQSDTPFFTTLRPRWLFQMPTAERRRAQLSQMQVELYRGH</sequence>
<keyword evidence="2" id="KW-0472">Membrane</keyword>
<reference evidence="3 4" key="1">
    <citation type="submission" date="2018-03" db="EMBL/GenBank/DDBJ databases">
        <title>Whole genome analyses suggest that Burkholderia sensu lato contains two further novel genera in the rhizoxinica-symbiotica group Mycetohabitans gen. nov., and Trinickia gen. nov.: implications for the evolution of diazotrophy and nodulation in the Burkholderiaceae.</title>
        <authorList>
            <person name="Estrada De Los Santos P."/>
            <person name="Palmer M."/>
            <person name="Chavez-Ramirez B."/>
            <person name="Steenkamp E.T."/>
            <person name="Hirsch A.M."/>
            <person name="Manyaka P."/>
            <person name="Maluk M."/>
            <person name="Lafos M."/>
            <person name="Crook M."/>
            <person name="Gross E."/>
            <person name="Simon M.F."/>
            <person name="Bueno Dos Reis Junior F."/>
            <person name="Poole P.S."/>
            <person name="Venter S.N."/>
            <person name="James E.K."/>
        </authorList>
    </citation>
    <scope>NUCLEOTIDE SEQUENCE [LARGE SCALE GENOMIC DNA]</scope>
    <source>
        <strain evidence="3 4">JPY-366</strain>
    </source>
</reference>
<evidence type="ECO:0000256" key="2">
    <source>
        <dbReference type="SAM" id="Phobius"/>
    </source>
</evidence>
<feature type="compositionally biased region" description="Polar residues" evidence="1">
    <location>
        <begin position="452"/>
        <end position="468"/>
    </location>
</feature>
<comment type="caution">
    <text evidence="3">The sequence shown here is derived from an EMBL/GenBank/DDBJ whole genome shotgun (WGS) entry which is preliminary data.</text>
</comment>
<dbReference type="Proteomes" id="UP000240638">
    <property type="component" value="Unassembled WGS sequence"/>
</dbReference>
<proteinExistence type="predicted"/>
<feature type="compositionally biased region" description="Low complexity" evidence="1">
    <location>
        <begin position="260"/>
        <end position="299"/>
    </location>
</feature>
<feature type="region of interest" description="Disordered" evidence="1">
    <location>
        <begin position="133"/>
        <end position="162"/>
    </location>
</feature>
<feature type="region of interest" description="Disordered" evidence="1">
    <location>
        <begin position="428"/>
        <end position="659"/>
    </location>
</feature>
<gene>
    <name evidence="3" type="ORF">C9I57_25090</name>
</gene>
<feature type="compositionally biased region" description="Low complexity" evidence="1">
    <location>
        <begin position="325"/>
        <end position="344"/>
    </location>
</feature>
<feature type="compositionally biased region" description="Low complexity" evidence="1">
    <location>
        <begin position="568"/>
        <end position="579"/>
    </location>
</feature>
<feature type="compositionally biased region" description="Polar residues" evidence="1">
    <location>
        <begin position="486"/>
        <end position="516"/>
    </location>
</feature>
<dbReference type="AlphaFoldDB" id="A0A2T3XNM3"/>
<feature type="region of interest" description="Disordered" evidence="1">
    <location>
        <begin position="175"/>
        <end position="407"/>
    </location>
</feature>
<feature type="compositionally biased region" description="Low complexity" evidence="1">
    <location>
        <begin position="69"/>
        <end position="85"/>
    </location>
</feature>
<accession>A0A2T3XNM3</accession>
<keyword evidence="2" id="KW-0812">Transmembrane</keyword>
<dbReference type="EMBL" id="PYUC01000014">
    <property type="protein sequence ID" value="PTB18105.1"/>
    <property type="molecule type" value="Genomic_DNA"/>
</dbReference>